<evidence type="ECO:0000313" key="2">
    <source>
        <dbReference type="Proteomes" id="UP000091857"/>
    </source>
</evidence>
<reference evidence="2" key="1">
    <citation type="journal article" date="2016" name="Nat. Biotechnol.">
        <title>Sequencing wild and cultivated cassava and related species reveals extensive interspecific hybridization and genetic diversity.</title>
        <authorList>
            <person name="Bredeson J.V."/>
            <person name="Lyons J.B."/>
            <person name="Prochnik S.E."/>
            <person name="Wu G.A."/>
            <person name="Ha C.M."/>
            <person name="Edsinger-Gonzales E."/>
            <person name="Grimwood J."/>
            <person name="Schmutz J."/>
            <person name="Rabbi I.Y."/>
            <person name="Egesi C."/>
            <person name="Nauluvula P."/>
            <person name="Lebot V."/>
            <person name="Ndunguru J."/>
            <person name="Mkamilo G."/>
            <person name="Bart R.S."/>
            <person name="Setter T.L."/>
            <person name="Gleadow R.M."/>
            <person name="Kulakow P."/>
            <person name="Ferguson M.E."/>
            <person name="Rounsley S."/>
            <person name="Rokhsar D.S."/>
        </authorList>
    </citation>
    <scope>NUCLEOTIDE SEQUENCE [LARGE SCALE GENOMIC DNA]</scope>
    <source>
        <strain evidence="2">cv. AM560-2</strain>
    </source>
</reference>
<proteinExistence type="predicted"/>
<organism evidence="1 2">
    <name type="scientific">Manihot esculenta</name>
    <name type="common">Cassava</name>
    <name type="synonym">Jatropha manihot</name>
    <dbReference type="NCBI Taxonomy" id="3983"/>
    <lineage>
        <taxon>Eukaryota</taxon>
        <taxon>Viridiplantae</taxon>
        <taxon>Streptophyta</taxon>
        <taxon>Embryophyta</taxon>
        <taxon>Tracheophyta</taxon>
        <taxon>Spermatophyta</taxon>
        <taxon>Magnoliopsida</taxon>
        <taxon>eudicotyledons</taxon>
        <taxon>Gunneridae</taxon>
        <taxon>Pentapetalae</taxon>
        <taxon>rosids</taxon>
        <taxon>fabids</taxon>
        <taxon>Malpighiales</taxon>
        <taxon>Euphorbiaceae</taxon>
        <taxon>Crotonoideae</taxon>
        <taxon>Manihoteae</taxon>
        <taxon>Manihot</taxon>
    </lineage>
</organism>
<keyword evidence="2" id="KW-1185">Reference proteome</keyword>
<sequence length="89" mass="10593">MGSKAKKISTTQRSKYWERGFGLEARKIEKTLGENYKSTSDRTTQRSKYRERGFGLEAREIEKTLGQNYKSTSDRLFERDTEMRRSRRC</sequence>
<evidence type="ECO:0000313" key="1">
    <source>
        <dbReference type="EMBL" id="KAG8643042.1"/>
    </source>
</evidence>
<name>A0ACB7GRW8_MANES</name>
<dbReference type="EMBL" id="CM004398">
    <property type="protein sequence ID" value="KAG8643042.1"/>
    <property type="molecule type" value="Genomic_DNA"/>
</dbReference>
<comment type="caution">
    <text evidence="1">The sequence shown here is derived from an EMBL/GenBank/DDBJ whole genome shotgun (WGS) entry which is preliminary data.</text>
</comment>
<protein>
    <submittedName>
        <fullName evidence="1">Uncharacterized protein</fullName>
    </submittedName>
</protein>
<gene>
    <name evidence="1" type="ORF">MANES_12G147201v8</name>
</gene>
<dbReference type="Proteomes" id="UP000091857">
    <property type="component" value="Chromosome 12"/>
</dbReference>
<accession>A0ACB7GRW8</accession>